<name>A0A4Y2UFP8_ARAVE</name>
<evidence type="ECO:0000313" key="3">
    <source>
        <dbReference type="EMBL" id="GBO11668.1"/>
    </source>
</evidence>
<accession>A0A4Y2UFP8</accession>
<feature type="coiled-coil region" evidence="1">
    <location>
        <begin position="30"/>
        <end position="166"/>
    </location>
</feature>
<feature type="compositionally biased region" description="Basic and acidic residues" evidence="2">
    <location>
        <begin position="343"/>
        <end position="382"/>
    </location>
</feature>
<keyword evidence="1" id="KW-0175">Coiled coil</keyword>
<feature type="compositionally biased region" description="Basic and acidic residues" evidence="2">
    <location>
        <begin position="909"/>
        <end position="924"/>
    </location>
</feature>
<feature type="compositionally biased region" description="Basic and acidic residues" evidence="2">
    <location>
        <begin position="391"/>
        <end position="432"/>
    </location>
</feature>
<evidence type="ECO:0000313" key="4">
    <source>
        <dbReference type="Proteomes" id="UP000499080"/>
    </source>
</evidence>
<protein>
    <submittedName>
        <fullName evidence="3">Uncharacterized protein</fullName>
    </submittedName>
</protein>
<sequence length="1016" mass="114454">MEDVEESLEKASSGFSEIKSKIVEQSDKHMEDVEESVEKVASDISEIKSKIVEKSEKHVEDVEESIEKAASDFSEIKSKIVEQSEKHVEDVEEYVEKATSDFSEIKSKIVEQSEKHVEDVEESVRKATSDFSEIKSKIVEQSDKHMEDVEKSVEKVASDISEIKSKISEQSEKHVEDVEESVRKAASDFSEIKSKVVDESEKHVEESVEGVRIDCSELISKLTEQSEKHLELFEKVSRDVTEFKTEIIEESEEKTENIAESVEKITSDFTKFKSELTDESTEKIETVEESLEKVSSDFSEIKSKLIDKPEAIVEGVEQKVIKTVSFIEISPENSVIFEKVEEKFKSESQKASKPFKTDEKESGISETVPEKEFETKSEDAKQIEASSEISKVVHADQIVPHEEPATLPSDKELLSGQIEEKISGELESDRSEPSLSRPDQIEFKLATALKDQSAEQAPETDIEILKAKIQKERETGLQFEEHVARSVGSTEEKSDSCFSSLKDQSVEIEFLPVLEVSEDVMKDAVDMTGHEALGTPCSFHKEIDLEDKHLESQGSLEEIERNKIISEFRMEKESPSAAGPGSVEKAEYEEVEKREEATLEEMIYKKSRLREKSSKETVQSVEVTQFTEHSTEVYNVSSEKLKEKFSSKKIHIESSTDGKDKASHKMERFLDSVTQQHQQVLLPSDVAPVHKRTEEWLDQSGEMMLREVELLDSAENGLFEDRPPTLEDEAHKRSSPTAESFDDKARVEQCDTDVMMQLLDFVSRNDIEMSEVRTEDEAPDIEEDVSPTAEEEICSRVSCDELKVDEKAPMKEKSPECLKVIESENLLLSPQRSSFDSVTSPSRRDAPSENVETVLDLRLNGRVHPQSSLEVEVGSHDSEEYLEREVLPLSFVEEESVVKSGRPSQSEAAEGKETAAQQKELHPDEVRKVTEITTVTKTVLFEGESEPSIGDSPSKLFREDGAPVAAPQEVVTVTSISEKPAEVLPVSEFREEKQPEGKTDEVTTIGRGFHSSILTY</sequence>
<dbReference type="EMBL" id="BGPR01036442">
    <property type="protein sequence ID" value="GBO11668.1"/>
    <property type="molecule type" value="Genomic_DNA"/>
</dbReference>
<proteinExistence type="predicted"/>
<feature type="compositionally biased region" description="Basic and acidic residues" evidence="2">
    <location>
        <begin position="719"/>
        <end position="732"/>
    </location>
</feature>
<keyword evidence="4" id="KW-1185">Reference proteome</keyword>
<feature type="region of interest" description="Disordered" evidence="2">
    <location>
        <begin position="894"/>
        <end position="924"/>
    </location>
</feature>
<reference evidence="3 4" key="1">
    <citation type="journal article" date="2019" name="Sci. Rep.">
        <title>Orb-weaving spider Araneus ventricosus genome elucidates the spidroin gene catalogue.</title>
        <authorList>
            <person name="Kono N."/>
            <person name="Nakamura H."/>
            <person name="Ohtoshi R."/>
            <person name="Moran D.A.P."/>
            <person name="Shinohara A."/>
            <person name="Yoshida Y."/>
            <person name="Fujiwara M."/>
            <person name="Mori M."/>
            <person name="Tomita M."/>
            <person name="Arakawa K."/>
        </authorList>
    </citation>
    <scope>NUCLEOTIDE SEQUENCE [LARGE SCALE GENOMIC DNA]</scope>
</reference>
<feature type="region of interest" description="Disordered" evidence="2">
    <location>
        <begin position="715"/>
        <end position="746"/>
    </location>
</feature>
<gene>
    <name evidence="3" type="ORF">AVEN_166209_2</name>
</gene>
<feature type="region of interest" description="Disordered" evidence="2">
    <location>
        <begin position="571"/>
        <end position="590"/>
    </location>
</feature>
<evidence type="ECO:0000256" key="2">
    <source>
        <dbReference type="SAM" id="MobiDB-lite"/>
    </source>
</evidence>
<dbReference type="Proteomes" id="UP000499080">
    <property type="component" value="Unassembled WGS sequence"/>
</dbReference>
<feature type="region of interest" description="Disordered" evidence="2">
    <location>
        <begin position="343"/>
        <end position="439"/>
    </location>
</feature>
<dbReference type="AlphaFoldDB" id="A0A4Y2UFP8"/>
<dbReference type="OrthoDB" id="10692410at2759"/>
<dbReference type="Gene3D" id="1.20.120.20">
    <property type="entry name" value="Apolipoprotein"/>
    <property type="match status" value="1"/>
</dbReference>
<evidence type="ECO:0000256" key="1">
    <source>
        <dbReference type="SAM" id="Coils"/>
    </source>
</evidence>
<dbReference type="SUPFAM" id="SSF58113">
    <property type="entry name" value="Apolipoprotein A-I"/>
    <property type="match status" value="2"/>
</dbReference>
<comment type="caution">
    <text evidence="3">The sequence shown here is derived from an EMBL/GenBank/DDBJ whole genome shotgun (WGS) entry which is preliminary data.</text>
</comment>
<organism evidence="3 4">
    <name type="scientific">Araneus ventricosus</name>
    <name type="common">Orbweaver spider</name>
    <name type="synonym">Epeira ventricosa</name>
    <dbReference type="NCBI Taxonomy" id="182803"/>
    <lineage>
        <taxon>Eukaryota</taxon>
        <taxon>Metazoa</taxon>
        <taxon>Ecdysozoa</taxon>
        <taxon>Arthropoda</taxon>
        <taxon>Chelicerata</taxon>
        <taxon>Arachnida</taxon>
        <taxon>Araneae</taxon>
        <taxon>Araneomorphae</taxon>
        <taxon>Entelegynae</taxon>
        <taxon>Araneoidea</taxon>
        <taxon>Araneidae</taxon>
        <taxon>Araneus</taxon>
    </lineage>
</organism>